<dbReference type="Proteomes" id="UP000199423">
    <property type="component" value="Unassembled WGS sequence"/>
</dbReference>
<gene>
    <name evidence="4" type="ORF">SAMN04488557_2154</name>
</gene>
<feature type="region of interest" description="Disordered" evidence="1">
    <location>
        <begin position="319"/>
        <end position="355"/>
    </location>
</feature>
<evidence type="ECO:0000259" key="3">
    <source>
        <dbReference type="Pfam" id="PF01832"/>
    </source>
</evidence>
<dbReference type="InterPro" id="IPR002901">
    <property type="entry name" value="MGlyc_endo_b_GlcNAc-like_dom"/>
</dbReference>
<feature type="domain" description="Mannosyl-glycoprotein endo-beta-N-acetylglucosamidase-like" evidence="3">
    <location>
        <begin position="77"/>
        <end position="209"/>
    </location>
</feature>
<reference evidence="5" key="1">
    <citation type="submission" date="2016-10" db="EMBL/GenBank/DDBJ databases">
        <authorList>
            <person name="Varghese N."/>
            <person name="Submissions S."/>
        </authorList>
    </citation>
    <scope>NUCLEOTIDE SEQUENCE [LARGE SCALE GENOMIC DNA]</scope>
    <source>
        <strain evidence="5">DSM 1565</strain>
    </source>
</reference>
<name>A0A1I7NGW3_9HYPH</name>
<organism evidence="4 5">
    <name type="scientific">Hyphomicrobium facile</name>
    <dbReference type="NCBI Taxonomy" id="51670"/>
    <lineage>
        <taxon>Bacteria</taxon>
        <taxon>Pseudomonadati</taxon>
        <taxon>Pseudomonadota</taxon>
        <taxon>Alphaproteobacteria</taxon>
        <taxon>Hyphomicrobiales</taxon>
        <taxon>Hyphomicrobiaceae</taxon>
        <taxon>Hyphomicrobium</taxon>
    </lineage>
</organism>
<evidence type="ECO:0000256" key="2">
    <source>
        <dbReference type="SAM" id="SignalP"/>
    </source>
</evidence>
<evidence type="ECO:0000313" key="4">
    <source>
        <dbReference type="EMBL" id="SFV33920.1"/>
    </source>
</evidence>
<feature type="signal peptide" evidence="2">
    <location>
        <begin position="1"/>
        <end position="34"/>
    </location>
</feature>
<sequence>MLKGVFMIGRARTPLAFVIAAAMPLAAMSLPVQAADLPQVKLSGKNKVPACATPGRLMGFLESRNRSIDPRFEKIAADYMRVGNELNIRWDIAFFQMMLETGNLTFKGDVSSKQNNFAGMGATGKHVPGESFADVSTGVKAHLQHLLLYAGEHLDDPVAERTRKVQEWGVLTEWQKTLNGPIDYTQLAKQWAPTSRHYARDIAALAESFYGSPCKGADPRPELLAYATTGNAPAKTGADANAARVQTASIEDPNKSTAKLSGADLARRAVEEARKSGSFVRSGLGGESLIETANVTPAVGEPEVADQTPTAFKIINAAAPSDDASSATDASGATADARGPADSAPVEAPAKKTSTKKIQTAALGAGTKASVTAGAATKSAITVPPAGVKPSCKVWTASYGGGHSVIIRARADHQDNYTVLDVNEGSEKREAEAYIAAYAKGGETVGEFSNPSQALDKAFELCPDG</sequence>
<protein>
    <submittedName>
        <fullName evidence="4">Mannosyl-glycoprotein endo-beta-N-acetylglucosaminidase</fullName>
    </submittedName>
</protein>
<evidence type="ECO:0000256" key="1">
    <source>
        <dbReference type="SAM" id="MobiDB-lite"/>
    </source>
</evidence>
<feature type="compositionally biased region" description="Low complexity" evidence="1">
    <location>
        <begin position="319"/>
        <end position="337"/>
    </location>
</feature>
<accession>A0A1I7NGW3</accession>
<evidence type="ECO:0000313" key="5">
    <source>
        <dbReference type="Proteomes" id="UP000199423"/>
    </source>
</evidence>
<feature type="chain" id="PRO_5011694325" evidence="2">
    <location>
        <begin position="35"/>
        <end position="465"/>
    </location>
</feature>
<dbReference type="GO" id="GO:0004040">
    <property type="term" value="F:amidase activity"/>
    <property type="evidence" value="ECO:0007669"/>
    <property type="project" value="InterPro"/>
</dbReference>
<keyword evidence="2" id="KW-0732">Signal</keyword>
<dbReference type="STRING" id="51670.SAMN04488557_2154"/>
<keyword evidence="5" id="KW-1185">Reference proteome</keyword>
<dbReference type="EMBL" id="FPCH01000002">
    <property type="protein sequence ID" value="SFV33920.1"/>
    <property type="molecule type" value="Genomic_DNA"/>
</dbReference>
<dbReference type="Pfam" id="PF01832">
    <property type="entry name" value="Glucosaminidase"/>
    <property type="match status" value="1"/>
</dbReference>
<dbReference type="AlphaFoldDB" id="A0A1I7NGW3"/>
<proteinExistence type="predicted"/>